<dbReference type="EMBL" id="JAWDGP010005843">
    <property type="protein sequence ID" value="KAK3750895.1"/>
    <property type="molecule type" value="Genomic_DNA"/>
</dbReference>
<name>A0AAE1D1V9_9GAST</name>
<evidence type="ECO:0000313" key="2">
    <source>
        <dbReference type="EMBL" id="KAK3750895.1"/>
    </source>
</evidence>
<proteinExistence type="predicted"/>
<comment type="caution">
    <text evidence="2">The sequence shown here is derived from an EMBL/GenBank/DDBJ whole genome shotgun (WGS) entry which is preliminary data.</text>
</comment>
<feature type="region of interest" description="Disordered" evidence="1">
    <location>
        <begin position="51"/>
        <end position="90"/>
    </location>
</feature>
<dbReference type="Proteomes" id="UP001283361">
    <property type="component" value="Unassembled WGS sequence"/>
</dbReference>
<reference evidence="2" key="1">
    <citation type="journal article" date="2023" name="G3 (Bethesda)">
        <title>A reference genome for the long-term kleptoplast-retaining sea slug Elysia crispata morphotype clarki.</title>
        <authorList>
            <person name="Eastman K.E."/>
            <person name="Pendleton A.L."/>
            <person name="Shaikh M.A."/>
            <person name="Suttiyut T."/>
            <person name="Ogas R."/>
            <person name="Tomko P."/>
            <person name="Gavelis G."/>
            <person name="Widhalm J.R."/>
            <person name="Wisecaver J.H."/>
        </authorList>
    </citation>
    <scope>NUCLEOTIDE SEQUENCE</scope>
    <source>
        <strain evidence="2">ECLA1</strain>
    </source>
</reference>
<gene>
    <name evidence="2" type="ORF">RRG08_029815</name>
</gene>
<keyword evidence="3" id="KW-1185">Reference proteome</keyword>
<accession>A0AAE1D1V9</accession>
<organism evidence="2 3">
    <name type="scientific">Elysia crispata</name>
    <name type="common">lettuce slug</name>
    <dbReference type="NCBI Taxonomy" id="231223"/>
    <lineage>
        <taxon>Eukaryota</taxon>
        <taxon>Metazoa</taxon>
        <taxon>Spiralia</taxon>
        <taxon>Lophotrochozoa</taxon>
        <taxon>Mollusca</taxon>
        <taxon>Gastropoda</taxon>
        <taxon>Heterobranchia</taxon>
        <taxon>Euthyneura</taxon>
        <taxon>Panpulmonata</taxon>
        <taxon>Sacoglossa</taxon>
        <taxon>Placobranchoidea</taxon>
        <taxon>Plakobranchidae</taxon>
        <taxon>Elysia</taxon>
    </lineage>
</organism>
<dbReference type="AlphaFoldDB" id="A0AAE1D1V9"/>
<feature type="compositionally biased region" description="Polar residues" evidence="1">
    <location>
        <begin position="73"/>
        <end position="90"/>
    </location>
</feature>
<evidence type="ECO:0000256" key="1">
    <source>
        <dbReference type="SAM" id="MobiDB-lite"/>
    </source>
</evidence>
<sequence length="90" mass="10303">MSDQNQTLMWAASESDPSGNGTNEYVSLKLRNVLLQDERHFLRENYVKSDSRHAACTGERHNSERGLQEADNHQVNFEQPITSQVRSLDN</sequence>
<feature type="compositionally biased region" description="Basic and acidic residues" evidence="1">
    <location>
        <begin position="51"/>
        <end position="72"/>
    </location>
</feature>
<evidence type="ECO:0000313" key="3">
    <source>
        <dbReference type="Proteomes" id="UP001283361"/>
    </source>
</evidence>
<protein>
    <submittedName>
        <fullName evidence="2">Uncharacterized protein</fullName>
    </submittedName>
</protein>
<feature type="region of interest" description="Disordered" evidence="1">
    <location>
        <begin position="1"/>
        <end position="23"/>
    </location>
</feature>